<comment type="caution">
    <text evidence="1">The sequence shown here is derived from an EMBL/GenBank/DDBJ whole genome shotgun (WGS) entry which is preliminary data.</text>
</comment>
<dbReference type="Proteomes" id="UP000265520">
    <property type="component" value="Unassembled WGS sequence"/>
</dbReference>
<proteinExistence type="predicted"/>
<organism evidence="1 2">
    <name type="scientific">Trifolium medium</name>
    <dbReference type="NCBI Taxonomy" id="97028"/>
    <lineage>
        <taxon>Eukaryota</taxon>
        <taxon>Viridiplantae</taxon>
        <taxon>Streptophyta</taxon>
        <taxon>Embryophyta</taxon>
        <taxon>Tracheophyta</taxon>
        <taxon>Spermatophyta</taxon>
        <taxon>Magnoliopsida</taxon>
        <taxon>eudicotyledons</taxon>
        <taxon>Gunneridae</taxon>
        <taxon>Pentapetalae</taxon>
        <taxon>rosids</taxon>
        <taxon>fabids</taxon>
        <taxon>Fabales</taxon>
        <taxon>Fabaceae</taxon>
        <taxon>Papilionoideae</taxon>
        <taxon>50 kb inversion clade</taxon>
        <taxon>NPAAA clade</taxon>
        <taxon>Hologalegina</taxon>
        <taxon>IRL clade</taxon>
        <taxon>Trifolieae</taxon>
        <taxon>Trifolium</taxon>
    </lineage>
</organism>
<name>A0A392U6C1_9FABA</name>
<sequence>HHLRCGGGCLSALLYNPLRLVWSGDSI</sequence>
<evidence type="ECO:0000313" key="1">
    <source>
        <dbReference type="EMBL" id="MCI69039.1"/>
    </source>
</evidence>
<dbReference type="AlphaFoldDB" id="A0A392U6C1"/>
<keyword evidence="2" id="KW-1185">Reference proteome</keyword>
<accession>A0A392U6C1</accession>
<reference evidence="1 2" key="1">
    <citation type="journal article" date="2018" name="Front. Plant Sci.">
        <title>Red Clover (Trifolium pratense) and Zigzag Clover (T. medium) - A Picture of Genomic Similarities and Differences.</title>
        <authorList>
            <person name="Dluhosova J."/>
            <person name="Istvanek J."/>
            <person name="Nedelnik J."/>
            <person name="Repkova J."/>
        </authorList>
    </citation>
    <scope>NUCLEOTIDE SEQUENCE [LARGE SCALE GENOMIC DNA]</scope>
    <source>
        <strain evidence="2">cv. 10/8</strain>
        <tissue evidence="1">Leaf</tissue>
    </source>
</reference>
<feature type="non-terminal residue" evidence="1">
    <location>
        <position position="1"/>
    </location>
</feature>
<protein>
    <submittedName>
        <fullName evidence="1">Uncharacterized protein</fullName>
    </submittedName>
</protein>
<dbReference type="EMBL" id="LXQA010747863">
    <property type="protein sequence ID" value="MCI69039.1"/>
    <property type="molecule type" value="Genomic_DNA"/>
</dbReference>
<evidence type="ECO:0000313" key="2">
    <source>
        <dbReference type="Proteomes" id="UP000265520"/>
    </source>
</evidence>